<evidence type="ECO:0000313" key="9">
    <source>
        <dbReference type="EMBL" id="QCY71205.1"/>
    </source>
</evidence>
<keyword evidence="3" id="KW-0813">Transport</keyword>
<evidence type="ECO:0000256" key="8">
    <source>
        <dbReference type="SAM" id="Phobius"/>
    </source>
</evidence>
<dbReference type="PANTHER" id="PTHR21716">
    <property type="entry name" value="TRANSMEMBRANE PROTEIN"/>
    <property type="match status" value="1"/>
</dbReference>
<dbReference type="PANTHER" id="PTHR21716:SF53">
    <property type="entry name" value="PERMEASE PERM-RELATED"/>
    <property type="match status" value="1"/>
</dbReference>
<evidence type="ECO:0000256" key="6">
    <source>
        <dbReference type="ARBA" id="ARBA00022989"/>
    </source>
</evidence>
<keyword evidence="6 8" id="KW-1133">Transmembrane helix</keyword>
<dbReference type="Proteomes" id="UP000309016">
    <property type="component" value="Chromosome"/>
</dbReference>
<evidence type="ECO:0000256" key="5">
    <source>
        <dbReference type="ARBA" id="ARBA00022692"/>
    </source>
</evidence>
<dbReference type="RefSeq" id="WP_139067753.1">
    <property type="nucleotide sequence ID" value="NZ_CP040812.1"/>
</dbReference>
<gene>
    <name evidence="9" type="ORF">FHG64_18400</name>
</gene>
<keyword evidence="10" id="KW-1185">Reference proteome</keyword>
<dbReference type="OrthoDB" id="9793390at2"/>
<feature type="transmembrane region" description="Helical" evidence="8">
    <location>
        <begin position="201"/>
        <end position="222"/>
    </location>
</feature>
<protein>
    <submittedName>
        <fullName evidence="9">AI-2E family transporter</fullName>
    </submittedName>
</protein>
<keyword evidence="7 8" id="KW-0472">Membrane</keyword>
<comment type="subcellular location">
    <subcellularLocation>
        <location evidence="1">Cell membrane</location>
        <topology evidence="1">Multi-pass membrane protein</topology>
    </subcellularLocation>
</comment>
<organism evidence="9 10">
    <name type="scientific">Antarcticibacterium flavum</name>
    <dbReference type="NCBI Taxonomy" id="2058175"/>
    <lineage>
        <taxon>Bacteria</taxon>
        <taxon>Pseudomonadati</taxon>
        <taxon>Bacteroidota</taxon>
        <taxon>Flavobacteriia</taxon>
        <taxon>Flavobacteriales</taxon>
        <taxon>Flavobacteriaceae</taxon>
        <taxon>Antarcticibacterium</taxon>
    </lineage>
</organism>
<dbReference type="AlphaFoldDB" id="A0A5B7X7U8"/>
<feature type="transmembrane region" description="Helical" evidence="8">
    <location>
        <begin position="62"/>
        <end position="81"/>
    </location>
</feature>
<evidence type="ECO:0000256" key="2">
    <source>
        <dbReference type="ARBA" id="ARBA00009773"/>
    </source>
</evidence>
<evidence type="ECO:0000313" key="10">
    <source>
        <dbReference type="Proteomes" id="UP000309016"/>
    </source>
</evidence>
<reference evidence="9 10" key="1">
    <citation type="submission" date="2019-06" db="EMBL/GenBank/DDBJ databases">
        <title>Complete genome sequence of Antarcticibacterium flavum KCTC 52984T from an Antarctic marine sediment.</title>
        <authorList>
            <person name="Lee Y.M."/>
            <person name="Shin S.C."/>
        </authorList>
    </citation>
    <scope>NUCLEOTIDE SEQUENCE [LARGE SCALE GENOMIC DNA]</scope>
    <source>
        <strain evidence="9 10">KCTC 52984</strain>
    </source>
</reference>
<feature type="transmembrane region" description="Helical" evidence="8">
    <location>
        <begin position="138"/>
        <end position="165"/>
    </location>
</feature>
<evidence type="ECO:0000256" key="3">
    <source>
        <dbReference type="ARBA" id="ARBA00022448"/>
    </source>
</evidence>
<evidence type="ECO:0000256" key="1">
    <source>
        <dbReference type="ARBA" id="ARBA00004651"/>
    </source>
</evidence>
<evidence type="ECO:0000256" key="4">
    <source>
        <dbReference type="ARBA" id="ARBA00022475"/>
    </source>
</evidence>
<feature type="transmembrane region" description="Helical" evidence="8">
    <location>
        <begin position="254"/>
        <end position="279"/>
    </location>
</feature>
<keyword evidence="5 8" id="KW-0812">Transmembrane</keyword>
<dbReference type="KEGG" id="afla:FHG64_18400"/>
<feature type="transmembrane region" description="Helical" evidence="8">
    <location>
        <begin position="31"/>
        <end position="50"/>
    </location>
</feature>
<feature type="transmembrane region" description="Helical" evidence="8">
    <location>
        <begin position="299"/>
        <end position="326"/>
    </location>
</feature>
<dbReference type="EMBL" id="CP040812">
    <property type="protein sequence ID" value="QCY71205.1"/>
    <property type="molecule type" value="Genomic_DNA"/>
</dbReference>
<name>A0A5B7X7U8_9FLAO</name>
<evidence type="ECO:0000256" key="7">
    <source>
        <dbReference type="ARBA" id="ARBA00023136"/>
    </source>
</evidence>
<dbReference type="InterPro" id="IPR002549">
    <property type="entry name" value="AI-2E-like"/>
</dbReference>
<feature type="transmembrane region" description="Helical" evidence="8">
    <location>
        <begin position="228"/>
        <end position="247"/>
    </location>
</feature>
<comment type="similarity">
    <text evidence="2">Belongs to the autoinducer-2 exporter (AI-2E) (TC 2.A.86) family.</text>
</comment>
<dbReference type="GO" id="GO:0005886">
    <property type="term" value="C:plasma membrane"/>
    <property type="evidence" value="ECO:0007669"/>
    <property type="project" value="UniProtKB-SubCell"/>
</dbReference>
<proteinExistence type="inferred from homology"/>
<feature type="transmembrane region" description="Helical" evidence="8">
    <location>
        <begin position="9"/>
        <end position="25"/>
    </location>
</feature>
<sequence length="364" mass="41052">MVRRKLQKANTVLLFCFLIIVGLYYGSSFLIPLTFAIFFATLVFPVSNFMEKKWNMGRVVSSFLSTLLLFIGIGLLIFFLFRQLGVFLNDLIDRKDDILGYLNSMQVELMESTGFTVEQQENMIKEKMASILQGIQGFITGLLGGITGILGNFFLVLIYVLLLLINRDKFVDFIMKYISGENKEEAREIMQQTRKVAHKYLWGRIQVMTLLGIMYTITFLAYDLEHAGLLIIFGVIITIIPYIGPLLSGILPILFMIIFGGSSLEIISFSILVIIIQLIESYVLEPVIIGSEVQQSPLFVIIAIILGGALWGAAGLILFVPIFGILKIIFDHSRELKPLGFLIGYERPGAGEDFFEKIKEKLKN</sequence>
<accession>A0A5B7X7U8</accession>
<dbReference type="Pfam" id="PF01594">
    <property type="entry name" value="AI-2E_transport"/>
    <property type="match status" value="1"/>
</dbReference>
<keyword evidence="4" id="KW-1003">Cell membrane</keyword>